<sequence>MGRTSGLDLRGKGDGPRPVSRRAVRIAGNGGDGAAGGGSRPWMLRFRLILEKIGEIAIWGSPGRWGSPAAGNADTKFGKQYKRMRSPKSRKCGHEVRNADADTKSGKKQMRTQSPKSSKCEHEIRKAVNVDTRFEM</sequence>
<comment type="caution">
    <text evidence="2">The sequence shown here is derived from an EMBL/GenBank/DDBJ whole genome shotgun (WGS) entry which is preliminary data.</text>
</comment>
<dbReference type="AlphaFoldDB" id="A0A2I0KA41"/>
<accession>A0A2I0KA41</accession>
<feature type="compositionally biased region" description="Basic residues" evidence="1">
    <location>
        <begin position="81"/>
        <end position="91"/>
    </location>
</feature>
<feature type="region of interest" description="Disordered" evidence="1">
    <location>
        <begin position="81"/>
        <end position="125"/>
    </location>
</feature>
<protein>
    <submittedName>
        <fullName evidence="2">Uncharacterized protein</fullName>
    </submittedName>
</protein>
<evidence type="ECO:0000313" key="2">
    <source>
        <dbReference type="EMBL" id="PKI65040.1"/>
    </source>
</evidence>
<gene>
    <name evidence="2" type="ORF">CRG98_014509</name>
</gene>
<reference evidence="2 3" key="1">
    <citation type="submission" date="2017-11" db="EMBL/GenBank/DDBJ databases">
        <title>De-novo sequencing of pomegranate (Punica granatum L.) genome.</title>
        <authorList>
            <person name="Akparov Z."/>
            <person name="Amiraslanov A."/>
            <person name="Hajiyeva S."/>
            <person name="Abbasov M."/>
            <person name="Kaur K."/>
            <person name="Hamwieh A."/>
            <person name="Solovyev V."/>
            <person name="Salamov A."/>
            <person name="Braich B."/>
            <person name="Kosarev P."/>
            <person name="Mahmoud A."/>
            <person name="Hajiyev E."/>
            <person name="Babayeva S."/>
            <person name="Izzatullayeva V."/>
            <person name="Mammadov A."/>
            <person name="Mammadov A."/>
            <person name="Sharifova S."/>
            <person name="Ojaghi J."/>
            <person name="Eynullazada K."/>
            <person name="Bayramov B."/>
            <person name="Abdulazimova A."/>
            <person name="Shahmuradov I."/>
        </authorList>
    </citation>
    <scope>NUCLEOTIDE SEQUENCE [LARGE SCALE GENOMIC DNA]</scope>
    <source>
        <strain evidence="3">cv. AG2017</strain>
        <tissue evidence="2">Leaf</tissue>
    </source>
</reference>
<dbReference type="EMBL" id="PGOL01000770">
    <property type="protein sequence ID" value="PKI65040.1"/>
    <property type="molecule type" value="Genomic_DNA"/>
</dbReference>
<feature type="region of interest" description="Disordered" evidence="1">
    <location>
        <begin position="1"/>
        <end position="38"/>
    </location>
</feature>
<organism evidence="2 3">
    <name type="scientific">Punica granatum</name>
    <name type="common">Pomegranate</name>
    <dbReference type="NCBI Taxonomy" id="22663"/>
    <lineage>
        <taxon>Eukaryota</taxon>
        <taxon>Viridiplantae</taxon>
        <taxon>Streptophyta</taxon>
        <taxon>Embryophyta</taxon>
        <taxon>Tracheophyta</taxon>
        <taxon>Spermatophyta</taxon>
        <taxon>Magnoliopsida</taxon>
        <taxon>eudicotyledons</taxon>
        <taxon>Gunneridae</taxon>
        <taxon>Pentapetalae</taxon>
        <taxon>rosids</taxon>
        <taxon>malvids</taxon>
        <taxon>Myrtales</taxon>
        <taxon>Lythraceae</taxon>
        <taxon>Punica</taxon>
    </lineage>
</organism>
<feature type="compositionally biased region" description="Gly residues" evidence="1">
    <location>
        <begin position="28"/>
        <end position="38"/>
    </location>
</feature>
<dbReference type="Proteomes" id="UP000233551">
    <property type="component" value="Unassembled WGS sequence"/>
</dbReference>
<proteinExistence type="predicted"/>
<keyword evidence="3" id="KW-1185">Reference proteome</keyword>
<evidence type="ECO:0000313" key="3">
    <source>
        <dbReference type="Proteomes" id="UP000233551"/>
    </source>
</evidence>
<evidence type="ECO:0000256" key="1">
    <source>
        <dbReference type="SAM" id="MobiDB-lite"/>
    </source>
</evidence>
<name>A0A2I0KA41_PUNGR</name>
<feature type="compositionally biased region" description="Basic and acidic residues" evidence="1">
    <location>
        <begin position="92"/>
        <end position="105"/>
    </location>
</feature>